<protein>
    <submittedName>
        <fullName evidence="1">Uncharacterized protein</fullName>
    </submittedName>
</protein>
<accession>A0AAV2FA85</accession>
<name>A0AAV2FA85_9ROSI</name>
<dbReference type="AlphaFoldDB" id="A0AAV2FA85"/>
<evidence type="ECO:0000313" key="2">
    <source>
        <dbReference type="Proteomes" id="UP001497516"/>
    </source>
</evidence>
<evidence type="ECO:0000313" key="1">
    <source>
        <dbReference type="EMBL" id="CAL1395130.1"/>
    </source>
</evidence>
<sequence length="88" mass="10573">MIPSFNRVQPRLLLSPHQFIRHRQTRQRDDTYIVDNLLGKTLSQIVPTPFGRITLQKIDHLLTYKIRRLRIQPWFKNLHVLPNPKLPK</sequence>
<keyword evidence="2" id="KW-1185">Reference proteome</keyword>
<proteinExistence type="predicted"/>
<dbReference type="Proteomes" id="UP001497516">
    <property type="component" value="Chromosome 6"/>
</dbReference>
<reference evidence="1 2" key="1">
    <citation type="submission" date="2024-04" db="EMBL/GenBank/DDBJ databases">
        <authorList>
            <person name="Fracassetti M."/>
        </authorList>
    </citation>
    <scope>NUCLEOTIDE SEQUENCE [LARGE SCALE GENOMIC DNA]</scope>
</reference>
<organism evidence="1 2">
    <name type="scientific">Linum trigynum</name>
    <dbReference type="NCBI Taxonomy" id="586398"/>
    <lineage>
        <taxon>Eukaryota</taxon>
        <taxon>Viridiplantae</taxon>
        <taxon>Streptophyta</taxon>
        <taxon>Embryophyta</taxon>
        <taxon>Tracheophyta</taxon>
        <taxon>Spermatophyta</taxon>
        <taxon>Magnoliopsida</taxon>
        <taxon>eudicotyledons</taxon>
        <taxon>Gunneridae</taxon>
        <taxon>Pentapetalae</taxon>
        <taxon>rosids</taxon>
        <taxon>fabids</taxon>
        <taxon>Malpighiales</taxon>
        <taxon>Linaceae</taxon>
        <taxon>Linum</taxon>
    </lineage>
</organism>
<dbReference type="EMBL" id="OZ034819">
    <property type="protein sequence ID" value="CAL1395130.1"/>
    <property type="molecule type" value="Genomic_DNA"/>
</dbReference>
<gene>
    <name evidence="1" type="ORF">LTRI10_LOCUS35584</name>
</gene>